<dbReference type="PROSITE" id="PS01035">
    <property type="entry name" value="PTS_EIIB_TYPE_1_CYS"/>
    <property type="match status" value="1"/>
</dbReference>
<evidence type="ECO:0000256" key="5">
    <source>
        <dbReference type="ARBA" id="ARBA00022679"/>
    </source>
</evidence>
<feature type="transmembrane region" description="Helical" evidence="13">
    <location>
        <begin position="285"/>
        <end position="308"/>
    </location>
</feature>
<evidence type="ECO:0000313" key="18">
    <source>
        <dbReference type="Proteomes" id="UP000267017"/>
    </source>
</evidence>
<feature type="domain" description="PTS EIIB type-1" evidence="15">
    <location>
        <begin position="4"/>
        <end position="86"/>
    </location>
</feature>
<dbReference type="InterPro" id="IPR018113">
    <property type="entry name" value="PTrfase_EIIB_Cys"/>
</dbReference>
<dbReference type="Gene3D" id="3.30.1360.60">
    <property type="entry name" value="Glucose permease domain IIB"/>
    <property type="match status" value="1"/>
</dbReference>
<dbReference type="Pfam" id="PF00358">
    <property type="entry name" value="PTS_EIIA_1"/>
    <property type="match status" value="1"/>
</dbReference>
<dbReference type="InterPro" id="IPR001127">
    <property type="entry name" value="PTS_EIIA_1_perm"/>
</dbReference>
<gene>
    <name evidence="17" type="ORF">EHV15_32750</name>
</gene>
<dbReference type="GO" id="GO:0005886">
    <property type="term" value="C:plasma membrane"/>
    <property type="evidence" value="ECO:0007669"/>
    <property type="project" value="UniProtKB-SubCell"/>
</dbReference>
<evidence type="ECO:0000256" key="12">
    <source>
        <dbReference type="SAM" id="MobiDB-lite"/>
    </source>
</evidence>
<feature type="transmembrane region" description="Helical" evidence="13">
    <location>
        <begin position="103"/>
        <end position="129"/>
    </location>
</feature>
<sequence length="616" mass="65938">MNYESIASEILKNIGGEKNIEHVTHCATRLRFNLADDSKVNKQSLEQIKGVMGITNQGGQFQVIIGNDVNRVYEKIVALGSFNDGKPSENNAKRNVFVKIMDILAGIFTPILPAITGAGLIKAFLVLFVNLGWLSVEGQNYYILNLISDAAFYFLPIFLAYTSAIKFNSNPFLAVTIGAVLLHPKLAELVTAGSPVHFMGLPVTLVSYSSSVVPIILTVWLMSYIEKLADKFIPNLIKFFLKPVIVLLIAAPIALIIIGPIGTFLGDYLVTMVNFLEGKAPWLTMGILGAISPLIIMTGMHYGFFPLMITSLSTKGYETLIMPAGLAANVAQGGATLAVALKSKNKELKQLSFSAGITAVLGITEPAMYGVTIRLKKPMIAAMIGGGAAGVFAGLVGLKAYAIASAGVASLAIFAGSGNNFIYALITAAIAFVVAFVMVWIIGFDDIPNEEKNSSKKNEKVIPSKSSKTTVSSPLDGEIVPLSEVPDEAFSKELMGKGVAIIPESGNLVSPIDGKIQTIYKTKHAIGLVSNDGVEVMIHIGINTVKLKGEHFLVHVKAGDVVKKGDLLLQFDIEAIKSAGFDVITPIIITNTDNYLEILASERKKVTTGETILNLF</sequence>
<proteinExistence type="predicted"/>
<evidence type="ECO:0000256" key="10">
    <source>
        <dbReference type="ARBA" id="ARBA00023136"/>
    </source>
</evidence>
<feature type="transmembrane region" description="Helical" evidence="13">
    <location>
        <begin position="244"/>
        <end position="265"/>
    </location>
</feature>
<reference evidence="17 18" key="1">
    <citation type="submission" date="2018-11" db="EMBL/GenBank/DDBJ databases">
        <title>Genome sequencing of Paenibacillus sp. KCOM 3021 (= ChDC PVNT-B20).</title>
        <authorList>
            <person name="Kook J.-K."/>
            <person name="Park S.-N."/>
            <person name="Lim Y.K."/>
        </authorList>
    </citation>
    <scope>NUCLEOTIDE SEQUENCE [LARGE SCALE GENOMIC DNA]</scope>
    <source>
        <strain evidence="17 18">KCOM 3021</strain>
    </source>
</reference>
<dbReference type="Gene3D" id="2.70.70.10">
    <property type="entry name" value="Glucose Permease (Domain IIA)"/>
    <property type="match status" value="1"/>
</dbReference>
<feature type="active site" description="Phosphocysteine intermediate; for EIIB activity" evidence="11">
    <location>
        <position position="26"/>
    </location>
</feature>
<feature type="transmembrane region" description="Helical" evidence="13">
    <location>
        <begin position="205"/>
        <end position="223"/>
    </location>
</feature>
<dbReference type="FunFam" id="2.70.70.10:FF:000001">
    <property type="entry name" value="PTS system glucose-specific IIA component"/>
    <property type="match status" value="1"/>
</dbReference>
<feature type="compositionally biased region" description="Low complexity" evidence="12">
    <location>
        <begin position="463"/>
        <end position="474"/>
    </location>
</feature>
<dbReference type="SUPFAM" id="SSF51261">
    <property type="entry name" value="Duplicated hybrid motif"/>
    <property type="match status" value="1"/>
</dbReference>
<evidence type="ECO:0000256" key="1">
    <source>
        <dbReference type="ARBA" id="ARBA00004651"/>
    </source>
</evidence>
<feature type="compositionally biased region" description="Basic and acidic residues" evidence="12">
    <location>
        <begin position="452"/>
        <end position="462"/>
    </location>
</feature>
<keyword evidence="9 13" id="KW-1133">Transmembrane helix</keyword>
<feature type="domain" description="PTS EIIC type-1" evidence="16">
    <location>
        <begin position="102"/>
        <end position="458"/>
    </location>
</feature>
<dbReference type="RefSeq" id="WP_128634944.1">
    <property type="nucleotide sequence ID" value="NZ_RRCN01000001.1"/>
</dbReference>
<dbReference type="InterPro" id="IPR013013">
    <property type="entry name" value="PTS_EIIC_1"/>
</dbReference>
<evidence type="ECO:0000259" key="14">
    <source>
        <dbReference type="PROSITE" id="PS51093"/>
    </source>
</evidence>
<evidence type="ECO:0000256" key="2">
    <source>
        <dbReference type="ARBA" id="ARBA00022448"/>
    </source>
</evidence>
<dbReference type="GO" id="GO:0090589">
    <property type="term" value="F:protein-phosphocysteine-trehalose phosphotransferase system transporter activity"/>
    <property type="evidence" value="ECO:0007669"/>
    <property type="project" value="TreeGrafter"/>
</dbReference>
<dbReference type="Pfam" id="PF00367">
    <property type="entry name" value="PTS_EIIB"/>
    <property type="match status" value="1"/>
</dbReference>
<keyword evidence="10 13" id="KW-0472">Membrane</keyword>
<dbReference type="GO" id="GO:0015771">
    <property type="term" value="P:trehalose transport"/>
    <property type="evidence" value="ECO:0007669"/>
    <property type="project" value="TreeGrafter"/>
</dbReference>
<dbReference type="InterPro" id="IPR050558">
    <property type="entry name" value="PTS_Sugar-Specific_Components"/>
</dbReference>
<dbReference type="InterPro" id="IPR011055">
    <property type="entry name" value="Dup_hybrid_motif"/>
</dbReference>
<dbReference type="PROSITE" id="PS00371">
    <property type="entry name" value="PTS_EIIA_TYPE_1_HIS"/>
    <property type="match status" value="1"/>
</dbReference>
<dbReference type="PANTHER" id="PTHR30175">
    <property type="entry name" value="PHOSPHOTRANSFERASE SYSTEM TRANSPORT PROTEIN"/>
    <property type="match status" value="1"/>
</dbReference>
<feature type="transmembrane region" description="Helical" evidence="13">
    <location>
        <begin position="421"/>
        <end position="444"/>
    </location>
</feature>
<evidence type="ECO:0000256" key="8">
    <source>
        <dbReference type="ARBA" id="ARBA00022777"/>
    </source>
</evidence>
<dbReference type="PANTHER" id="PTHR30175:SF1">
    <property type="entry name" value="PTS SYSTEM ARBUTIN-, CELLOBIOSE-, AND SALICIN-SPECIFIC EIIBC COMPONENT-RELATED"/>
    <property type="match status" value="1"/>
</dbReference>
<dbReference type="PROSITE" id="PS51098">
    <property type="entry name" value="PTS_EIIB_TYPE_1"/>
    <property type="match status" value="1"/>
</dbReference>
<accession>A0A3P3UAJ7</accession>
<evidence type="ECO:0000256" key="11">
    <source>
        <dbReference type="PROSITE-ProRule" id="PRU00421"/>
    </source>
</evidence>
<evidence type="ECO:0000256" key="9">
    <source>
        <dbReference type="ARBA" id="ARBA00022989"/>
    </source>
</evidence>
<dbReference type="InterPro" id="IPR003352">
    <property type="entry name" value="PTS_EIIC"/>
</dbReference>
<keyword evidence="18" id="KW-1185">Reference proteome</keyword>
<evidence type="ECO:0000313" key="17">
    <source>
        <dbReference type="EMBL" id="RRJ67164.1"/>
    </source>
</evidence>
<dbReference type="InterPro" id="IPR001996">
    <property type="entry name" value="PTS_IIB_1"/>
</dbReference>
<dbReference type="InterPro" id="IPR036878">
    <property type="entry name" value="Glu_permease_IIB"/>
</dbReference>
<feature type="transmembrane region" description="Helical" evidence="13">
    <location>
        <begin position="141"/>
        <end position="160"/>
    </location>
</feature>
<protein>
    <submittedName>
        <fullName evidence="17">PTS beta-glucoside transporter subunit EIIBCA</fullName>
    </submittedName>
</protein>
<keyword evidence="8" id="KW-0418">Kinase</keyword>
<evidence type="ECO:0000259" key="15">
    <source>
        <dbReference type="PROSITE" id="PS51098"/>
    </source>
</evidence>
<evidence type="ECO:0000259" key="16">
    <source>
        <dbReference type="PROSITE" id="PS51103"/>
    </source>
</evidence>
<keyword evidence="3" id="KW-1003">Cell membrane</keyword>
<keyword evidence="7 13" id="KW-0812">Transmembrane</keyword>
<dbReference type="OrthoDB" id="2957988at2"/>
<dbReference type="GO" id="GO:0016301">
    <property type="term" value="F:kinase activity"/>
    <property type="evidence" value="ECO:0007669"/>
    <property type="project" value="UniProtKB-KW"/>
</dbReference>
<dbReference type="PROSITE" id="PS51103">
    <property type="entry name" value="PTS_EIIC_TYPE_1"/>
    <property type="match status" value="1"/>
</dbReference>
<dbReference type="AlphaFoldDB" id="A0A3P3UAJ7"/>
<name>A0A3P3UAJ7_9BACL</name>
<evidence type="ECO:0000256" key="13">
    <source>
        <dbReference type="SAM" id="Phobius"/>
    </source>
</evidence>
<comment type="caution">
    <text evidence="17">The sequence shown here is derived from an EMBL/GenBank/DDBJ whole genome shotgun (WGS) entry which is preliminary data.</text>
</comment>
<dbReference type="NCBIfam" id="TIGR00830">
    <property type="entry name" value="PTBA"/>
    <property type="match status" value="1"/>
</dbReference>
<comment type="subcellular location">
    <subcellularLocation>
        <location evidence="1">Cell membrane</location>
        <topology evidence="1">Multi-pass membrane protein</topology>
    </subcellularLocation>
</comment>
<dbReference type="SUPFAM" id="SSF55604">
    <property type="entry name" value="Glucose permease domain IIB"/>
    <property type="match status" value="1"/>
</dbReference>
<dbReference type="FunFam" id="3.30.1360.60:FF:000001">
    <property type="entry name" value="PTS system glucose-specific IIBC component PtsG"/>
    <property type="match status" value="1"/>
</dbReference>
<dbReference type="GO" id="GO:0009401">
    <property type="term" value="P:phosphoenolpyruvate-dependent sugar phosphotransferase system"/>
    <property type="evidence" value="ECO:0007669"/>
    <property type="project" value="UniProtKB-KW"/>
</dbReference>
<dbReference type="Pfam" id="PF02378">
    <property type="entry name" value="PTS_EIIC"/>
    <property type="match status" value="1"/>
</dbReference>
<keyword evidence="2" id="KW-0813">Transport</keyword>
<dbReference type="PROSITE" id="PS51093">
    <property type="entry name" value="PTS_EIIA_TYPE_1"/>
    <property type="match status" value="1"/>
</dbReference>
<keyword evidence="6" id="KW-0598">Phosphotransferase system</keyword>
<organism evidence="17 18">
    <name type="scientific">Paenibacillus oralis</name>
    <dbReference type="NCBI Taxonomy" id="2490856"/>
    <lineage>
        <taxon>Bacteria</taxon>
        <taxon>Bacillati</taxon>
        <taxon>Bacillota</taxon>
        <taxon>Bacilli</taxon>
        <taxon>Bacillales</taxon>
        <taxon>Paenibacillaceae</taxon>
        <taxon>Paenibacillus</taxon>
    </lineage>
</organism>
<dbReference type="GO" id="GO:0008982">
    <property type="term" value="F:protein-N(PI)-phosphohistidine-sugar phosphotransferase activity"/>
    <property type="evidence" value="ECO:0007669"/>
    <property type="project" value="InterPro"/>
</dbReference>
<evidence type="ECO:0000256" key="4">
    <source>
        <dbReference type="ARBA" id="ARBA00022597"/>
    </source>
</evidence>
<dbReference type="NCBIfam" id="TIGR01995">
    <property type="entry name" value="PTS-II-ABC-beta"/>
    <property type="match status" value="1"/>
</dbReference>
<dbReference type="CDD" id="cd00212">
    <property type="entry name" value="PTS_IIB_glc"/>
    <property type="match status" value="1"/>
</dbReference>
<feature type="domain" description="PTS EIIA type-1" evidence="14">
    <location>
        <begin position="487"/>
        <end position="591"/>
    </location>
</feature>
<evidence type="ECO:0000256" key="6">
    <source>
        <dbReference type="ARBA" id="ARBA00022683"/>
    </source>
</evidence>
<feature type="transmembrane region" description="Helical" evidence="13">
    <location>
        <begin position="353"/>
        <end position="375"/>
    </location>
</feature>
<feature type="transmembrane region" description="Helical" evidence="13">
    <location>
        <begin position="320"/>
        <end position="341"/>
    </location>
</feature>
<keyword evidence="5" id="KW-0808">Transferase</keyword>
<evidence type="ECO:0000256" key="7">
    <source>
        <dbReference type="ARBA" id="ARBA00022692"/>
    </source>
</evidence>
<evidence type="ECO:0000256" key="3">
    <source>
        <dbReference type="ARBA" id="ARBA00022475"/>
    </source>
</evidence>
<dbReference type="EMBL" id="RRCN01000001">
    <property type="protein sequence ID" value="RRJ67164.1"/>
    <property type="molecule type" value="Genomic_DNA"/>
</dbReference>
<dbReference type="InterPro" id="IPR011297">
    <property type="entry name" value="PTS_IIABC_b_glu"/>
</dbReference>
<dbReference type="Proteomes" id="UP000267017">
    <property type="component" value="Unassembled WGS sequence"/>
</dbReference>
<keyword evidence="4" id="KW-0762">Sugar transport</keyword>
<feature type="transmembrane region" description="Helical" evidence="13">
    <location>
        <begin position="387"/>
        <end position="415"/>
    </location>
</feature>
<feature type="region of interest" description="Disordered" evidence="12">
    <location>
        <begin position="452"/>
        <end position="474"/>
    </location>
</feature>